<dbReference type="Proteomes" id="UP001642409">
    <property type="component" value="Unassembled WGS sequence"/>
</dbReference>
<evidence type="ECO:0000313" key="2">
    <source>
        <dbReference type="EMBL" id="CAL6097449.1"/>
    </source>
</evidence>
<comment type="caution">
    <text evidence="1">The sequence shown here is derived from an EMBL/GenBank/DDBJ whole genome shotgun (WGS) entry which is preliminary data.</text>
</comment>
<dbReference type="AlphaFoldDB" id="A0AA86RIG7"/>
<protein>
    <submittedName>
        <fullName evidence="2">Hypothetical_protein</fullName>
    </submittedName>
</protein>
<organism evidence="1">
    <name type="scientific">Hexamita inflata</name>
    <dbReference type="NCBI Taxonomy" id="28002"/>
    <lineage>
        <taxon>Eukaryota</taxon>
        <taxon>Metamonada</taxon>
        <taxon>Diplomonadida</taxon>
        <taxon>Hexamitidae</taxon>
        <taxon>Hexamitinae</taxon>
        <taxon>Hexamita</taxon>
    </lineage>
</organism>
<dbReference type="EMBL" id="CATOUU010001158">
    <property type="protein sequence ID" value="CAI9975006.1"/>
    <property type="molecule type" value="Genomic_DNA"/>
</dbReference>
<accession>A0AA86RIG7</accession>
<name>A0AA86RIG7_9EUKA</name>
<reference evidence="2 3" key="2">
    <citation type="submission" date="2024-07" db="EMBL/GenBank/DDBJ databases">
        <authorList>
            <person name="Akdeniz Z."/>
        </authorList>
    </citation>
    <scope>NUCLEOTIDE SEQUENCE [LARGE SCALE GENOMIC DNA]</scope>
</reference>
<dbReference type="EMBL" id="CAXDID020000497">
    <property type="protein sequence ID" value="CAL6097449.1"/>
    <property type="molecule type" value="Genomic_DNA"/>
</dbReference>
<evidence type="ECO:0000313" key="3">
    <source>
        <dbReference type="Proteomes" id="UP001642409"/>
    </source>
</evidence>
<evidence type="ECO:0000313" key="1">
    <source>
        <dbReference type="EMBL" id="CAI9975006.1"/>
    </source>
</evidence>
<keyword evidence="3" id="KW-1185">Reference proteome</keyword>
<sequence length="192" mass="22357">MSTERNIAHLQRLKVLEQDISDLKVKERAVFKNQLEDLSKSFINLSQALDQPNLTLDKSKPLEKSYNAVFKMLESTVPKSTKNSQVSKSMVKSRRPNDVEDELNKLIMQEIEQESQLNAACQMLNTFDKQYERLAKKDKLQINQYNMLQTQLHKAEEIGILTEQINNDQTKFKGNFEVMEVEDLFDCEVEIK</sequence>
<gene>
    <name evidence="1" type="ORF">HINF_LOCUS62651</name>
    <name evidence="2" type="ORF">HINF_LOCUS68999</name>
</gene>
<reference evidence="1" key="1">
    <citation type="submission" date="2023-06" db="EMBL/GenBank/DDBJ databases">
        <authorList>
            <person name="Kurt Z."/>
        </authorList>
    </citation>
    <scope>NUCLEOTIDE SEQUENCE</scope>
</reference>
<proteinExistence type="predicted"/>